<gene>
    <name evidence="2" type="ORF">CSOL1703_00017241</name>
</gene>
<dbReference type="EMBL" id="CABFOC020000029">
    <property type="protein sequence ID" value="CAH0047351.1"/>
    <property type="molecule type" value="Genomic_DNA"/>
</dbReference>
<accession>A0A9N9Z1I5</accession>
<evidence type="ECO:0000313" key="3">
    <source>
        <dbReference type="Proteomes" id="UP000775872"/>
    </source>
</evidence>
<dbReference type="PANTHER" id="PTHR35041">
    <property type="entry name" value="MEDIATOR OF RNA POLYMERASE II TRANSCRIPTION SUBUNIT 1"/>
    <property type="match status" value="1"/>
</dbReference>
<dbReference type="PANTHER" id="PTHR35041:SF6">
    <property type="entry name" value="FORMYLMETHIONINE DEFORMYLASE-LIKE PROTEIN-RELATED"/>
    <property type="match status" value="1"/>
</dbReference>
<evidence type="ECO:0000256" key="1">
    <source>
        <dbReference type="SAM" id="Phobius"/>
    </source>
</evidence>
<comment type="caution">
    <text evidence="2">The sequence shown here is derived from an EMBL/GenBank/DDBJ whole genome shotgun (WGS) entry which is preliminary data.</text>
</comment>
<sequence length="624" mass="66901">MAKIAGIYWVKPASMVSCLIIGALLALGHHLFYQSLAGESVSSDGTFAAFGASISKQQTNTSIGTAISFLVKAFLVAAVSMAYIQVFWRAIKVGRPASDLHLSGLNTTSSAPATLSVLPSFVDPPPSSMVLVPNLDLESLSFVANMPASQGDYNTYLYNGPSQAVREVATAVAARGAILPIRPPEVNATWSLGFYGPSLQCGNVDDGLYQAFIENIKSYLHSGTNSVQCYQPYGYLAWFPRLMVNGTLDTVPLVNVSGTLSPLSGTMSQLGNGQNATMYLIALPDLFQVSSQITHTDPEACKSNGPNADQYWEQWTADGTMLQCQLINSTYHVNFTYTNGNQHINVSSFPTGDTITTANNVIGPSRGPDQRCPTLTFSNTSCEFAKEILGVLSFQAIMDAFSQNVVGAISISGGASADLTLDIDSRIMATSLVNTIGLSFLEHYAISTRGTGEYSSLQSELSLFDDPSVQGIRNSATSIRNQTLSDALEELFRNTVVSMMGSDALQPNMSSDTAPPPTKVTFQKVQNIYVYTAWKLWLPYGFAIVLATGAVAIGLFAMLDNRASYSHDFSTIFLVAKGTDVDIPIAPDDLEGEDPLPSYLGDARLLWAQRSAAHSANDSDPEIL</sequence>
<reference evidence="3" key="1">
    <citation type="submission" date="2019-06" db="EMBL/GenBank/DDBJ databases">
        <authorList>
            <person name="Broberg M."/>
        </authorList>
    </citation>
    <scope>NUCLEOTIDE SEQUENCE [LARGE SCALE GENOMIC DNA]</scope>
</reference>
<organism evidence="2 3">
    <name type="scientific">Clonostachys solani</name>
    <dbReference type="NCBI Taxonomy" id="160281"/>
    <lineage>
        <taxon>Eukaryota</taxon>
        <taxon>Fungi</taxon>
        <taxon>Dikarya</taxon>
        <taxon>Ascomycota</taxon>
        <taxon>Pezizomycotina</taxon>
        <taxon>Sordariomycetes</taxon>
        <taxon>Hypocreomycetidae</taxon>
        <taxon>Hypocreales</taxon>
        <taxon>Bionectriaceae</taxon>
        <taxon>Clonostachys</taxon>
    </lineage>
</organism>
<evidence type="ECO:0000313" key="2">
    <source>
        <dbReference type="EMBL" id="CAH0047351.1"/>
    </source>
</evidence>
<name>A0A9N9Z1I5_9HYPO</name>
<dbReference type="Proteomes" id="UP000775872">
    <property type="component" value="Unassembled WGS sequence"/>
</dbReference>
<feature type="transmembrane region" description="Helical" evidence="1">
    <location>
        <begin position="61"/>
        <end position="84"/>
    </location>
</feature>
<protein>
    <recommendedName>
        <fullName evidence="4">Transmembrane protein</fullName>
    </recommendedName>
</protein>
<feature type="transmembrane region" description="Helical" evidence="1">
    <location>
        <begin position="537"/>
        <end position="559"/>
    </location>
</feature>
<proteinExistence type="predicted"/>
<dbReference type="OrthoDB" id="5322539at2759"/>
<keyword evidence="1" id="KW-0472">Membrane</keyword>
<dbReference type="AlphaFoldDB" id="A0A9N9Z1I5"/>
<reference evidence="2 3" key="2">
    <citation type="submission" date="2021-10" db="EMBL/GenBank/DDBJ databases">
        <authorList>
            <person name="Piombo E."/>
        </authorList>
    </citation>
    <scope>NUCLEOTIDE SEQUENCE [LARGE SCALE GENOMIC DNA]</scope>
</reference>
<evidence type="ECO:0008006" key="4">
    <source>
        <dbReference type="Google" id="ProtNLM"/>
    </source>
</evidence>
<keyword evidence="3" id="KW-1185">Reference proteome</keyword>
<keyword evidence="1" id="KW-0812">Transmembrane</keyword>
<keyword evidence="1" id="KW-1133">Transmembrane helix</keyword>